<evidence type="ECO:0000256" key="7">
    <source>
        <dbReference type="SAM" id="Phobius"/>
    </source>
</evidence>
<name>A0ABX5AY90_9MICO</name>
<gene>
    <name evidence="9" type="ORF">GY24_03915</name>
</gene>
<dbReference type="PROSITE" id="PS50850">
    <property type="entry name" value="MFS"/>
    <property type="match status" value="1"/>
</dbReference>
<keyword evidence="3" id="KW-1003">Cell membrane</keyword>
<feature type="domain" description="Major facilitator superfamily (MFS) profile" evidence="8">
    <location>
        <begin position="23"/>
        <end position="434"/>
    </location>
</feature>
<accession>A0ABX5AY90</accession>
<evidence type="ECO:0000256" key="4">
    <source>
        <dbReference type="ARBA" id="ARBA00022692"/>
    </source>
</evidence>
<evidence type="ECO:0000256" key="5">
    <source>
        <dbReference type="ARBA" id="ARBA00022989"/>
    </source>
</evidence>
<dbReference type="InterPro" id="IPR005829">
    <property type="entry name" value="Sugar_transporter_CS"/>
</dbReference>
<dbReference type="PANTHER" id="PTHR43045:SF1">
    <property type="entry name" value="SHIKIMATE TRANSPORTER"/>
    <property type="match status" value="1"/>
</dbReference>
<evidence type="ECO:0000259" key="8">
    <source>
        <dbReference type="PROSITE" id="PS50850"/>
    </source>
</evidence>
<feature type="transmembrane region" description="Helical" evidence="7">
    <location>
        <begin position="285"/>
        <end position="304"/>
    </location>
</feature>
<dbReference type="InterPro" id="IPR005828">
    <property type="entry name" value="MFS_sugar_transport-like"/>
</dbReference>
<dbReference type="CDD" id="cd17369">
    <property type="entry name" value="MFS_ShiA_like"/>
    <property type="match status" value="1"/>
</dbReference>
<keyword evidence="2" id="KW-0813">Transport</keyword>
<dbReference type="SUPFAM" id="SSF103473">
    <property type="entry name" value="MFS general substrate transporter"/>
    <property type="match status" value="1"/>
</dbReference>
<keyword evidence="5 7" id="KW-1133">Transmembrane helix</keyword>
<feature type="transmembrane region" description="Helical" evidence="7">
    <location>
        <begin position="380"/>
        <end position="397"/>
    </location>
</feature>
<evidence type="ECO:0000313" key="10">
    <source>
        <dbReference type="Proteomes" id="UP000237755"/>
    </source>
</evidence>
<feature type="transmembrane region" description="Helical" evidence="7">
    <location>
        <begin position="123"/>
        <end position="149"/>
    </location>
</feature>
<feature type="transmembrane region" description="Helical" evidence="7">
    <location>
        <begin position="409"/>
        <end position="429"/>
    </location>
</feature>
<comment type="caution">
    <text evidence="9">The sequence shown here is derived from an EMBL/GenBank/DDBJ whole genome shotgun (WGS) entry which is preliminary data.</text>
</comment>
<dbReference type="PANTHER" id="PTHR43045">
    <property type="entry name" value="SHIKIMATE TRANSPORTER"/>
    <property type="match status" value="1"/>
</dbReference>
<organism evidence="9 10">
    <name type="scientific">Microterricola pindariensis</name>
    <dbReference type="NCBI Taxonomy" id="478010"/>
    <lineage>
        <taxon>Bacteria</taxon>
        <taxon>Bacillati</taxon>
        <taxon>Actinomycetota</taxon>
        <taxon>Actinomycetes</taxon>
        <taxon>Micrococcales</taxon>
        <taxon>Microbacteriaceae</taxon>
        <taxon>Microterricola</taxon>
    </lineage>
</organism>
<keyword evidence="10" id="KW-1185">Reference proteome</keyword>
<feature type="transmembrane region" description="Helical" evidence="7">
    <location>
        <begin position="341"/>
        <end position="359"/>
    </location>
</feature>
<evidence type="ECO:0000313" key="9">
    <source>
        <dbReference type="EMBL" id="PPL19772.1"/>
    </source>
</evidence>
<evidence type="ECO:0000256" key="6">
    <source>
        <dbReference type="ARBA" id="ARBA00023136"/>
    </source>
</evidence>
<evidence type="ECO:0000256" key="2">
    <source>
        <dbReference type="ARBA" id="ARBA00022448"/>
    </source>
</evidence>
<reference evidence="9 10" key="1">
    <citation type="journal article" date="2008" name="Int. J. Syst. Evol. Microbiol.">
        <title>Leifsonia pindariensis sp. nov., isolated from the Pindari glacier of the Indian Himalayas, and emended description of the genus Leifsonia.</title>
        <authorList>
            <person name="Reddy G.S."/>
            <person name="Prabagaran S.R."/>
            <person name="Shivaji S."/>
        </authorList>
    </citation>
    <scope>NUCLEOTIDE SEQUENCE [LARGE SCALE GENOMIC DNA]</scope>
    <source>
        <strain evidence="9 10">PON 10</strain>
    </source>
</reference>
<keyword evidence="4 7" id="KW-0812">Transmembrane</keyword>
<feature type="transmembrane region" description="Helical" evidence="7">
    <location>
        <begin position="250"/>
        <end position="273"/>
    </location>
</feature>
<dbReference type="InterPro" id="IPR036259">
    <property type="entry name" value="MFS_trans_sf"/>
</dbReference>
<feature type="transmembrane region" description="Helical" evidence="7">
    <location>
        <begin position="60"/>
        <end position="84"/>
    </location>
</feature>
<dbReference type="InterPro" id="IPR011701">
    <property type="entry name" value="MFS"/>
</dbReference>
<feature type="transmembrane region" description="Helical" evidence="7">
    <location>
        <begin position="35"/>
        <end position="54"/>
    </location>
</feature>
<proteinExistence type="predicted"/>
<feature type="transmembrane region" description="Helical" evidence="7">
    <location>
        <begin position="198"/>
        <end position="215"/>
    </location>
</feature>
<dbReference type="Proteomes" id="UP000237755">
    <property type="component" value="Unassembled WGS sequence"/>
</dbReference>
<dbReference type="InterPro" id="IPR020846">
    <property type="entry name" value="MFS_dom"/>
</dbReference>
<comment type="subcellular location">
    <subcellularLocation>
        <location evidence="1">Cell membrane</location>
        <topology evidence="1">Multi-pass membrane protein</topology>
    </subcellularLocation>
</comment>
<dbReference type="PROSITE" id="PS00217">
    <property type="entry name" value="SUGAR_TRANSPORT_2"/>
    <property type="match status" value="1"/>
</dbReference>
<feature type="transmembrane region" description="Helical" evidence="7">
    <location>
        <begin position="316"/>
        <end position="335"/>
    </location>
</feature>
<protein>
    <recommendedName>
        <fullName evidence="8">Major facilitator superfamily (MFS) profile domain-containing protein</fullName>
    </recommendedName>
</protein>
<dbReference type="Pfam" id="PF07690">
    <property type="entry name" value="MFS_1"/>
    <property type="match status" value="1"/>
</dbReference>
<keyword evidence="6 7" id="KW-0472">Membrane</keyword>
<dbReference type="Pfam" id="PF00083">
    <property type="entry name" value="Sugar_tr"/>
    <property type="match status" value="1"/>
</dbReference>
<dbReference type="RefSeq" id="WP_161498679.1">
    <property type="nucleotide sequence ID" value="NZ_MPZN01000008.1"/>
</dbReference>
<sequence>MDTTISAQSAPTQQHQRRSATRAVAASTVGSVLEYYDFFVFGSLSALVFGQVFFAADDPAVATLLSLATFTVGFIARPLGGIILGHFGDRVGRKRVLLFTFMLTGIVTVLIGFLPTYAQVGAIAPILLVLLRILQGIGIGGEWGGAALLAVEHAPANRRGLFGSIVQAGAPIGVILSSGVVAILTATMGIEGLVAGGWRIPFLASAALLLVGLFLRFRVEETPEFTAVKEEKSEAKMPVLEALRSYPKEILAAIFIHTSDTTLGLVQGVFVLGYASGVLGMDPTIVLLANIFSSVVNLIITPIAGHFGDSYGQKRVLSVGLVALALWAFPMFWLIGTGTVVGLFTATGVSGLLVGTLFSQQATLFADMFDPRVRYSGMSMGFQLGTVLGGGFGPLIAQSLTSATGGATWSVSTYILFIAIVALFFTITVKPRFGAHAHANVGRRAAVPTR</sequence>
<evidence type="ECO:0000256" key="3">
    <source>
        <dbReference type="ARBA" id="ARBA00022475"/>
    </source>
</evidence>
<dbReference type="EMBL" id="MPZN01000008">
    <property type="protein sequence ID" value="PPL19772.1"/>
    <property type="molecule type" value="Genomic_DNA"/>
</dbReference>
<dbReference type="Gene3D" id="1.20.1250.20">
    <property type="entry name" value="MFS general substrate transporter like domains"/>
    <property type="match status" value="2"/>
</dbReference>
<feature type="transmembrane region" description="Helical" evidence="7">
    <location>
        <begin position="161"/>
        <end position="186"/>
    </location>
</feature>
<evidence type="ECO:0000256" key="1">
    <source>
        <dbReference type="ARBA" id="ARBA00004651"/>
    </source>
</evidence>
<feature type="transmembrane region" description="Helical" evidence="7">
    <location>
        <begin position="96"/>
        <end position="117"/>
    </location>
</feature>